<comment type="caution">
    <text evidence="2">The sequence shown here is derived from an EMBL/GenBank/DDBJ whole genome shotgun (WGS) entry which is preliminary data.</text>
</comment>
<evidence type="ECO:0000313" key="2">
    <source>
        <dbReference type="EMBL" id="KAF9730778.1"/>
    </source>
</evidence>
<accession>A0A9P6KKS2</accession>
<feature type="region of interest" description="Disordered" evidence="1">
    <location>
        <begin position="79"/>
        <end position="111"/>
    </location>
</feature>
<sequence>MDILAAKDQENFVHGLQTAAANKPLNAGLKGLAAKTPGNRAPKTPFKLPLNDENAVARGGKSLLQTKGKAHEKDGKLEGNAFVTPAGRPQAPRLSGTRLTHDAGPRTRAPLGMKTTNAKARAFQTPAPLSASAKTQKASPRLRRPKVKVQPDVQHADQHDVPEVEYMPPKEVPLLDDMDDYLPRDWKIPKFENGGVDDVYHNPLEDDGRTKLQRQFEETLEHDIIKRDEKFDRILDQQIERNHVEAARHFGVALPKQTVPKPTLIAGEHTRQRPTGPSTLKAKSAAAALSGSRRPTYATPTTTIKPRLPSKQFADKKYITNSSTTRHAAAAAASKSTIGYAQGRENATSRLQPRKPLSNVMKPAPFSITAERTTTLPSTHNRNTSTSSVAGKTPRAFSRSSSTSTNATLVAPPRDASTYRTAEEIERELELMLLRDDDNDDEEAWAHSFNDLLSGGDPFDEDVNDFQFQLPQDM</sequence>
<name>A0A9P6KKS2_9PLEO</name>
<feature type="region of interest" description="Disordered" evidence="1">
    <location>
        <begin position="374"/>
        <end position="415"/>
    </location>
</feature>
<organism evidence="2 3">
    <name type="scientific">Paraphaeosphaeria minitans</name>
    <dbReference type="NCBI Taxonomy" id="565426"/>
    <lineage>
        <taxon>Eukaryota</taxon>
        <taxon>Fungi</taxon>
        <taxon>Dikarya</taxon>
        <taxon>Ascomycota</taxon>
        <taxon>Pezizomycotina</taxon>
        <taxon>Dothideomycetes</taxon>
        <taxon>Pleosporomycetidae</taxon>
        <taxon>Pleosporales</taxon>
        <taxon>Massarineae</taxon>
        <taxon>Didymosphaeriaceae</taxon>
        <taxon>Paraphaeosphaeria</taxon>
    </lineage>
</organism>
<feature type="region of interest" description="Disordered" evidence="1">
    <location>
        <begin position="124"/>
        <end position="155"/>
    </location>
</feature>
<feature type="compositionally biased region" description="Polar residues" evidence="1">
    <location>
        <begin position="374"/>
        <end position="390"/>
    </location>
</feature>
<evidence type="ECO:0000313" key="3">
    <source>
        <dbReference type="Proteomes" id="UP000756921"/>
    </source>
</evidence>
<dbReference type="AlphaFoldDB" id="A0A9P6KKS2"/>
<protein>
    <submittedName>
        <fullName evidence="2">Uncharacterized protein</fullName>
    </submittedName>
</protein>
<dbReference type="EMBL" id="WJXW01000014">
    <property type="protein sequence ID" value="KAF9730778.1"/>
    <property type="molecule type" value="Genomic_DNA"/>
</dbReference>
<gene>
    <name evidence="2" type="ORF">PMIN01_11647</name>
</gene>
<keyword evidence="3" id="KW-1185">Reference proteome</keyword>
<feature type="region of interest" description="Disordered" evidence="1">
    <location>
        <begin position="287"/>
        <end position="306"/>
    </location>
</feature>
<proteinExistence type="predicted"/>
<evidence type="ECO:0000256" key="1">
    <source>
        <dbReference type="SAM" id="MobiDB-lite"/>
    </source>
</evidence>
<feature type="compositionally biased region" description="Polar residues" evidence="1">
    <location>
        <begin position="398"/>
        <end position="408"/>
    </location>
</feature>
<dbReference type="OrthoDB" id="5327145at2759"/>
<reference evidence="2" key="1">
    <citation type="journal article" date="2020" name="Mol. Plant Microbe Interact.">
        <title>Genome Sequence of the Biocontrol Agent Coniothyrium minitans strain Conio (IMI 134523).</title>
        <authorList>
            <person name="Patel D."/>
            <person name="Shittu T.A."/>
            <person name="Baroncelli R."/>
            <person name="Muthumeenakshi S."/>
            <person name="Osborne T.H."/>
            <person name="Janganan T.K."/>
            <person name="Sreenivasaprasad S."/>
        </authorList>
    </citation>
    <scope>NUCLEOTIDE SEQUENCE</scope>
    <source>
        <strain evidence="2">Conio</strain>
    </source>
</reference>
<dbReference type="Proteomes" id="UP000756921">
    <property type="component" value="Unassembled WGS sequence"/>
</dbReference>